<keyword evidence="5 6" id="KW-0472">Membrane</keyword>
<evidence type="ECO:0000313" key="8">
    <source>
        <dbReference type="Proteomes" id="UP000198661"/>
    </source>
</evidence>
<dbReference type="RefSeq" id="WP_092035403.1">
    <property type="nucleotide sequence ID" value="NZ_FOOK01000001.1"/>
</dbReference>
<dbReference type="PANTHER" id="PTHR21716:SF15">
    <property type="entry name" value="TRANSPORT PROTEIN YRRI-RELATED"/>
    <property type="match status" value="1"/>
</dbReference>
<dbReference type="EMBL" id="FOOK01000001">
    <property type="protein sequence ID" value="SFF64350.1"/>
    <property type="molecule type" value="Genomic_DNA"/>
</dbReference>
<dbReference type="AlphaFoldDB" id="A0A1I2KDQ9"/>
<comment type="subcellular location">
    <subcellularLocation>
        <location evidence="1">Membrane</location>
        <topology evidence="1">Multi-pass membrane protein</topology>
    </subcellularLocation>
</comment>
<evidence type="ECO:0000256" key="5">
    <source>
        <dbReference type="ARBA" id="ARBA00023136"/>
    </source>
</evidence>
<feature type="transmembrane region" description="Helical" evidence="6">
    <location>
        <begin position="261"/>
        <end position="289"/>
    </location>
</feature>
<gene>
    <name evidence="7" type="ORF">SAMN04488025_101138</name>
</gene>
<sequence length="354" mass="39552">MEGFYNRKMYLAFMTLIILGIVFLLVQIAPLLKGLFHFLKAVLMPYVIAVIISYVLHPVVNLISGRALPRSVAVLLIYSLFILSICIVFVNMTPLLNTQMKELAEHFPQWNMQIQSWIQQYNDNKYLLPESVRAGIEKSLDRLEQAVTDGIGNLVTGLGTTLNQLFLALIVPFLVYYMLKDAQVIERSFVGLFPGHRRKEILRVLRDIDEALGNYVRGQLLVCLAVGILAYIGYLVIGLPYALLLAALVALFNIIPYLGPFFGAIPAILVALSVSYKMVFYVIIVNLVVQMLEGNVISPQIVGRTLHMHPLLIIFALLVGGEVGGILGMILAVPFFAVCKVILEHVALHYIRRS</sequence>
<dbReference type="STRING" id="201973.SAMN04488025_101138"/>
<evidence type="ECO:0000256" key="1">
    <source>
        <dbReference type="ARBA" id="ARBA00004141"/>
    </source>
</evidence>
<reference evidence="7 8" key="1">
    <citation type="submission" date="2016-10" db="EMBL/GenBank/DDBJ databases">
        <authorList>
            <person name="de Groot N.N."/>
        </authorList>
    </citation>
    <scope>NUCLEOTIDE SEQUENCE [LARGE SCALE GENOMIC DNA]</scope>
    <source>
        <strain evidence="7 8">DSM 44945</strain>
    </source>
</reference>
<feature type="transmembrane region" description="Helical" evidence="6">
    <location>
        <begin position="162"/>
        <end position="179"/>
    </location>
</feature>
<evidence type="ECO:0000313" key="7">
    <source>
        <dbReference type="EMBL" id="SFF64350.1"/>
    </source>
</evidence>
<accession>A0A1I2KDQ9</accession>
<evidence type="ECO:0000256" key="4">
    <source>
        <dbReference type="ARBA" id="ARBA00022989"/>
    </source>
</evidence>
<dbReference type="OrthoDB" id="9793390at2"/>
<name>A0A1I2KDQ9_9BACL</name>
<dbReference type="Proteomes" id="UP000198661">
    <property type="component" value="Unassembled WGS sequence"/>
</dbReference>
<dbReference type="PANTHER" id="PTHR21716">
    <property type="entry name" value="TRANSMEMBRANE PROTEIN"/>
    <property type="match status" value="1"/>
</dbReference>
<evidence type="ECO:0000256" key="3">
    <source>
        <dbReference type="ARBA" id="ARBA00022692"/>
    </source>
</evidence>
<feature type="transmembrane region" description="Helical" evidence="6">
    <location>
        <begin position="222"/>
        <end position="255"/>
    </location>
</feature>
<proteinExistence type="inferred from homology"/>
<feature type="transmembrane region" description="Helical" evidence="6">
    <location>
        <begin position="12"/>
        <end position="32"/>
    </location>
</feature>
<dbReference type="Pfam" id="PF01594">
    <property type="entry name" value="AI-2E_transport"/>
    <property type="match status" value="1"/>
</dbReference>
<dbReference type="GO" id="GO:0055085">
    <property type="term" value="P:transmembrane transport"/>
    <property type="evidence" value="ECO:0007669"/>
    <property type="project" value="TreeGrafter"/>
</dbReference>
<evidence type="ECO:0000256" key="2">
    <source>
        <dbReference type="ARBA" id="ARBA00009773"/>
    </source>
</evidence>
<evidence type="ECO:0000256" key="6">
    <source>
        <dbReference type="SAM" id="Phobius"/>
    </source>
</evidence>
<feature type="transmembrane region" description="Helical" evidence="6">
    <location>
        <begin position="38"/>
        <end position="60"/>
    </location>
</feature>
<feature type="transmembrane region" description="Helical" evidence="6">
    <location>
        <begin position="72"/>
        <end position="92"/>
    </location>
</feature>
<dbReference type="InterPro" id="IPR002549">
    <property type="entry name" value="AI-2E-like"/>
</dbReference>
<keyword evidence="8" id="KW-1185">Reference proteome</keyword>
<protein>
    <submittedName>
        <fullName evidence="7">Predicted PurR-regulated permease PerM</fullName>
    </submittedName>
</protein>
<organism evidence="7 8">
    <name type="scientific">Planifilum fulgidum</name>
    <dbReference type="NCBI Taxonomy" id="201973"/>
    <lineage>
        <taxon>Bacteria</taxon>
        <taxon>Bacillati</taxon>
        <taxon>Bacillota</taxon>
        <taxon>Bacilli</taxon>
        <taxon>Bacillales</taxon>
        <taxon>Thermoactinomycetaceae</taxon>
        <taxon>Planifilum</taxon>
    </lineage>
</organism>
<comment type="similarity">
    <text evidence="2">Belongs to the autoinducer-2 exporter (AI-2E) (TC 2.A.86) family.</text>
</comment>
<dbReference type="GO" id="GO:0016020">
    <property type="term" value="C:membrane"/>
    <property type="evidence" value="ECO:0007669"/>
    <property type="project" value="UniProtKB-SubCell"/>
</dbReference>
<keyword evidence="4 6" id="KW-1133">Transmembrane helix</keyword>
<keyword evidence="3 6" id="KW-0812">Transmembrane</keyword>